<feature type="domain" description="B box-type" evidence="6">
    <location>
        <begin position="63"/>
        <end position="100"/>
    </location>
</feature>
<dbReference type="SUPFAM" id="SSF54928">
    <property type="entry name" value="RNA-binding domain, RBD"/>
    <property type="match status" value="2"/>
</dbReference>
<dbReference type="InterPro" id="IPR035979">
    <property type="entry name" value="RBD_domain_sf"/>
</dbReference>
<keyword evidence="2" id="KW-0862">Zinc</keyword>
<dbReference type="InterPro" id="IPR000315">
    <property type="entry name" value="Znf_B-box"/>
</dbReference>
<gene>
    <name evidence="7" type="ORF">EGR_05490</name>
</gene>
<accession>W6UFD7</accession>
<dbReference type="PANTHER" id="PTHR48035:SF2">
    <property type="entry name" value="RNA-BINDING REGION RNP-1 DOMAIN-CONTAINING PROTEIN"/>
    <property type="match status" value="1"/>
</dbReference>
<dbReference type="GO" id="GO:0003723">
    <property type="term" value="F:RNA binding"/>
    <property type="evidence" value="ECO:0007669"/>
    <property type="project" value="UniProtKB-UniRule"/>
</dbReference>
<keyword evidence="7" id="KW-0687">Ribonucleoprotein</keyword>
<feature type="domain" description="RRM" evidence="5">
    <location>
        <begin position="390"/>
        <end position="453"/>
    </location>
</feature>
<dbReference type="Gene3D" id="3.30.70.330">
    <property type="match status" value="2"/>
</dbReference>
<organism evidence="7 8">
    <name type="scientific">Echinococcus granulosus</name>
    <name type="common">Hydatid tapeworm</name>
    <dbReference type="NCBI Taxonomy" id="6210"/>
    <lineage>
        <taxon>Eukaryota</taxon>
        <taxon>Metazoa</taxon>
        <taxon>Spiralia</taxon>
        <taxon>Lophotrochozoa</taxon>
        <taxon>Platyhelminthes</taxon>
        <taxon>Cestoda</taxon>
        <taxon>Eucestoda</taxon>
        <taxon>Cyclophyllidea</taxon>
        <taxon>Taeniidae</taxon>
        <taxon>Echinococcus</taxon>
        <taxon>Echinococcus granulosus group</taxon>
    </lineage>
</organism>
<dbReference type="GeneID" id="36341205"/>
<keyword evidence="1" id="KW-0479">Metal-binding</keyword>
<protein>
    <submittedName>
        <fullName evidence="7">Heterogeneous nuclear ribonucleoprotein A1</fullName>
    </submittedName>
</protein>
<evidence type="ECO:0000313" key="8">
    <source>
        <dbReference type="Proteomes" id="UP000019149"/>
    </source>
</evidence>
<name>W6UFD7_ECHGR</name>
<dbReference type="PANTHER" id="PTHR48035">
    <property type="entry name" value="HETEROGENEOUS NUCLEAR RIBONUCLEOPROTEIN 1"/>
    <property type="match status" value="1"/>
</dbReference>
<keyword evidence="2" id="KW-0863">Zinc-finger</keyword>
<dbReference type="KEGG" id="egl:EGR_05490"/>
<dbReference type="Pfam" id="PF00076">
    <property type="entry name" value="RRM_1"/>
    <property type="match status" value="2"/>
</dbReference>
<dbReference type="SMART" id="SM00360">
    <property type="entry name" value="RRM"/>
    <property type="match status" value="2"/>
</dbReference>
<keyword evidence="3" id="KW-0694">RNA-binding</keyword>
<dbReference type="Proteomes" id="UP000019149">
    <property type="component" value="Unassembled WGS sequence"/>
</dbReference>
<evidence type="ECO:0000256" key="2">
    <source>
        <dbReference type="PROSITE-ProRule" id="PRU00024"/>
    </source>
</evidence>
<dbReference type="InterPro" id="IPR012677">
    <property type="entry name" value="Nucleotide-bd_a/b_plait_sf"/>
</dbReference>
<dbReference type="Gene3D" id="3.30.40.10">
    <property type="entry name" value="Zinc/RING finger domain, C3HC4 (zinc finger)"/>
    <property type="match status" value="1"/>
</dbReference>
<evidence type="ECO:0000256" key="3">
    <source>
        <dbReference type="PROSITE-ProRule" id="PRU00176"/>
    </source>
</evidence>
<dbReference type="STRING" id="6210.W6UFD7"/>
<dbReference type="InterPro" id="IPR013083">
    <property type="entry name" value="Znf_RING/FYVE/PHD"/>
</dbReference>
<evidence type="ECO:0000256" key="1">
    <source>
        <dbReference type="ARBA" id="ARBA00022723"/>
    </source>
</evidence>
<dbReference type="SUPFAM" id="SSF57850">
    <property type="entry name" value="RING/U-box"/>
    <property type="match status" value="1"/>
</dbReference>
<sequence length="534" mass="59053">MSDPYILPCGHTFCLRPCLLPQSMAVAARCIYCHVEFDAAKLRPNSGVMTRLRLLSLQRGRSRSSNACSKQIQPKLLAFCHHCHRQICAPCTESHHNSYRLILRKRLNGLSCHTADLKSRVEELKELKASALTTKEKTKDGIVGAIENAVFELCAAASKALDAATAKVEMADLAGFGNIDEPVRRITNLLTKIDKTQNARMLLEGMKDLKVVVAMQKSLKGLLFDAALLREMVESLPFLPVTQMNQSDRFSKFVCVLRNRNAASPVTTVTMSRVKLYVGGMRPNHTDSQLRQHFTQYGAVTDCYVVRDSKTDKSRGYAFVTFREEAHAARALADCPQFIEGGLVNVKPFRMKIKKKMDAKDKEDDKVGKEGEDSGTGGKREVDKLSLFALKDYFSRYGNVTGVDLILKRKGGMAGGIAFVKMTTPHEVEAILDARPHQLNGKSIIVRSAYSRASKKAVVPNAAKTDLHLVVHDPLPQTSRNVRERFSQFGEITNVKSVVDACQITFRFKSAPERHPAAAGSDEAVGSSAGYFIC</sequence>
<dbReference type="InterPro" id="IPR000504">
    <property type="entry name" value="RRM_dom"/>
</dbReference>
<feature type="region of interest" description="Disordered" evidence="4">
    <location>
        <begin position="357"/>
        <end position="377"/>
    </location>
</feature>
<evidence type="ECO:0000259" key="6">
    <source>
        <dbReference type="PROSITE" id="PS50119"/>
    </source>
</evidence>
<feature type="domain" description="RRM" evidence="5">
    <location>
        <begin position="274"/>
        <end position="356"/>
    </location>
</feature>
<dbReference type="InterPro" id="IPR053260">
    <property type="entry name" value="hnRNP"/>
</dbReference>
<dbReference type="CTD" id="36341205"/>
<comment type="caution">
    <text evidence="7">The sequence shown here is derived from an EMBL/GenBank/DDBJ whole genome shotgun (WGS) entry which is preliminary data.</text>
</comment>
<proteinExistence type="predicted"/>
<dbReference type="RefSeq" id="XP_024350787.1">
    <property type="nucleotide sequence ID" value="XM_024494739.1"/>
</dbReference>
<reference evidence="7 8" key="1">
    <citation type="journal article" date="2013" name="Nat. Genet.">
        <title>The genome of the hydatid tapeworm Echinococcus granulosus.</title>
        <authorList>
            <person name="Zheng H."/>
            <person name="Zhang W."/>
            <person name="Zhang L."/>
            <person name="Zhang Z."/>
            <person name="Li J."/>
            <person name="Lu G."/>
            <person name="Zhu Y."/>
            <person name="Wang Y."/>
            <person name="Huang Y."/>
            <person name="Liu J."/>
            <person name="Kang H."/>
            <person name="Chen J."/>
            <person name="Wang L."/>
            <person name="Chen A."/>
            <person name="Yu S."/>
            <person name="Gao Z."/>
            <person name="Jin L."/>
            <person name="Gu W."/>
            <person name="Wang Z."/>
            <person name="Zhao L."/>
            <person name="Shi B."/>
            <person name="Wen H."/>
            <person name="Lin R."/>
            <person name="Jones M.K."/>
            <person name="Brejova B."/>
            <person name="Vinar T."/>
            <person name="Zhao G."/>
            <person name="McManus D.P."/>
            <person name="Chen Z."/>
            <person name="Zhou Y."/>
            <person name="Wang S."/>
        </authorList>
    </citation>
    <scope>NUCLEOTIDE SEQUENCE [LARGE SCALE GENOMIC DNA]</scope>
</reference>
<dbReference type="OrthoDB" id="78437at2759"/>
<dbReference type="AlphaFoldDB" id="W6UFD7"/>
<dbReference type="GO" id="GO:1990904">
    <property type="term" value="C:ribonucleoprotein complex"/>
    <property type="evidence" value="ECO:0007669"/>
    <property type="project" value="UniProtKB-KW"/>
</dbReference>
<evidence type="ECO:0000256" key="4">
    <source>
        <dbReference type="SAM" id="MobiDB-lite"/>
    </source>
</evidence>
<dbReference type="GO" id="GO:0008270">
    <property type="term" value="F:zinc ion binding"/>
    <property type="evidence" value="ECO:0007669"/>
    <property type="project" value="UniProtKB-KW"/>
</dbReference>
<dbReference type="PROSITE" id="PS50102">
    <property type="entry name" value="RRM"/>
    <property type="match status" value="2"/>
</dbReference>
<evidence type="ECO:0000313" key="7">
    <source>
        <dbReference type="EMBL" id="EUB59591.1"/>
    </source>
</evidence>
<evidence type="ECO:0000259" key="5">
    <source>
        <dbReference type="PROSITE" id="PS50102"/>
    </source>
</evidence>
<dbReference type="EMBL" id="APAU02000041">
    <property type="protein sequence ID" value="EUB59591.1"/>
    <property type="molecule type" value="Genomic_DNA"/>
</dbReference>
<keyword evidence="8" id="KW-1185">Reference proteome</keyword>
<dbReference type="PROSITE" id="PS50119">
    <property type="entry name" value="ZF_BBOX"/>
    <property type="match status" value="1"/>
</dbReference>